<gene>
    <name evidence="2" type="ORF">JAAARDRAFT_662588</name>
</gene>
<evidence type="ECO:0000313" key="3">
    <source>
        <dbReference type="Proteomes" id="UP000027265"/>
    </source>
</evidence>
<dbReference type="HOGENOM" id="CLU_906323_0_0_1"/>
<proteinExistence type="predicted"/>
<feature type="region of interest" description="Disordered" evidence="1">
    <location>
        <begin position="50"/>
        <end position="69"/>
    </location>
</feature>
<dbReference type="EMBL" id="KL197794">
    <property type="protein sequence ID" value="KDQ49224.1"/>
    <property type="molecule type" value="Genomic_DNA"/>
</dbReference>
<keyword evidence="3" id="KW-1185">Reference proteome</keyword>
<dbReference type="Proteomes" id="UP000027265">
    <property type="component" value="Unassembled WGS sequence"/>
</dbReference>
<dbReference type="InParanoid" id="A0A067P366"/>
<dbReference type="AlphaFoldDB" id="A0A067P366"/>
<reference evidence="3" key="1">
    <citation type="journal article" date="2014" name="Proc. Natl. Acad. Sci. U.S.A.">
        <title>Extensive sampling of basidiomycete genomes demonstrates inadequacy of the white-rot/brown-rot paradigm for wood decay fungi.</title>
        <authorList>
            <person name="Riley R."/>
            <person name="Salamov A.A."/>
            <person name="Brown D.W."/>
            <person name="Nagy L.G."/>
            <person name="Floudas D."/>
            <person name="Held B.W."/>
            <person name="Levasseur A."/>
            <person name="Lombard V."/>
            <person name="Morin E."/>
            <person name="Otillar R."/>
            <person name="Lindquist E.A."/>
            <person name="Sun H."/>
            <person name="LaButti K.M."/>
            <person name="Schmutz J."/>
            <person name="Jabbour D."/>
            <person name="Luo H."/>
            <person name="Baker S.E."/>
            <person name="Pisabarro A.G."/>
            <person name="Walton J.D."/>
            <person name="Blanchette R.A."/>
            <person name="Henrissat B."/>
            <person name="Martin F."/>
            <person name="Cullen D."/>
            <person name="Hibbett D.S."/>
            <person name="Grigoriev I.V."/>
        </authorList>
    </citation>
    <scope>NUCLEOTIDE SEQUENCE [LARGE SCALE GENOMIC DNA]</scope>
    <source>
        <strain evidence="3">MUCL 33604</strain>
    </source>
</reference>
<protein>
    <submittedName>
        <fullName evidence="2">Uncharacterized protein</fullName>
    </submittedName>
</protein>
<sequence length="307" mass="34140">MLRLLAKLQSRGTGSVGVRHMYLSYIPPRKLRVSEARSWTPWRLREGLMGRGRGGKEESPAELGARYRPNPTESASIVTAATSLLSLTSPTLLTLTLIMPQNPTILLPRSPPPLLQELSLDATYQTYYTTNEWEPPQGYRLPALRKLYIAERYFHEEEFKALVGSSPGLTHLRLVGVEGNIDVEGVLGPLSRGQPFDETDLDGHSRSLQTIIIQPRTLPRIYGCGNEAGSYVRPLHALQRLQQDSIGVQVIFLPPRETSAVPSDVEAKMFWKDSLVSGGGDGRGCWNVDRKVDVEALIMRAHMVPSF</sequence>
<feature type="compositionally biased region" description="Basic and acidic residues" evidence="1">
    <location>
        <begin position="50"/>
        <end position="59"/>
    </location>
</feature>
<organism evidence="2 3">
    <name type="scientific">Jaapia argillacea MUCL 33604</name>
    <dbReference type="NCBI Taxonomy" id="933084"/>
    <lineage>
        <taxon>Eukaryota</taxon>
        <taxon>Fungi</taxon>
        <taxon>Dikarya</taxon>
        <taxon>Basidiomycota</taxon>
        <taxon>Agaricomycotina</taxon>
        <taxon>Agaricomycetes</taxon>
        <taxon>Agaricomycetidae</taxon>
        <taxon>Jaapiales</taxon>
        <taxon>Jaapiaceae</taxon>
        <taxon>Jaapia</taxon>
    </lineage>
</organism>
<evidence type="ECO:0000256" key="1">
    <source>
        <dbReference type="SAM" id="MobiDB-lite"/>
    </source>
</evidence>
<name>A0A067P366_9AGAM</name>
<evidence type="ECO:0000313" key="2">
    <source>
        <dbReference type="EMBL" id="KDQ49224.1"/>
    </source>
</evidence>
<accession>A0A067P366</accession>